<evidence type="ECO:0000256" key="1">
    <source>
        <dbReference type="ARBA" id="ARBA00006700"/>
    </source>
</evidence>
<dbReference type="OrthoDB" id="275582at2759"/>
<dbReference type="InterPro" id="IPR012677">
    <property type="entry name" value="Nucleotide-bd_a/b_plait_sf"/>
</dbReference>
<evidence type="ECO:0000313" key="6">
    <source>
        <dbReference type="Proteomes" id="UP000237000"/>
    </source>
</evidence>
<proteinExistence type="inferred from homology"/>
<evidence type="ECO:0000313" key="5">
    <source>
        <dbReference type="EMBL" id="PON81897.1"/>
    </source>
</evidence>
<dbReference type="GO" id="GO:0032543">
    <property type="term" value="P:mitochondrial translation"/>
    <property type="evidence" value="ECO:0007669"/>
    <property type="project" value="TreeGrafter"/>
</dbReference>
<evidence type="ECO:0000256" key="3">
    <source>
        <dbReference type="ARBA" id="ARBA00023274"/>
    </source>
</evidence>
<keyword evidence="6" id="KW-1185">Reference proteome</keyword>
<dbReference type="InterPro" id="IPR013025">
    <property type="entry name" value="Ribosomal_uL23-like"/>
</dbReference>
<keyword evidence="3" id="KW-0687">Ribonucleoprotein</keyword>
<dbReference type="GO" id="GO:0005762">
    <property type="term" value="C:mitochondrial large ribosomal subunit"/>
    <property type="evidence" value="ECO:0007669"/>
    <property type="project" value="TreeGrafter"/>
</dbReference>
<name>A0A2P5E8N5_TREOI</name>
<evidence type="ECO:0000256" key="4">
    <source>
        <dbReference type="ARBA" id="ARBA00039977"/>
    </source>
</evidence>
<dbReference type="EMBL" id="JXTC01000206">
    <property type="protein sequence ID" value="PON81897.1"/>
    <property type="molecule type" value="Genomic_DNA"/>
</dbReference>
<comment type="caution">
    <text evidence="5">The sequence shown here is derived from an EMBL/GenBank/DDBJ whole genome shotgun (WGS) entry which is preliminary data.</text>
</comment>
<dbReference type="Proteomes" id="UP000237000">
    <property type="component" value="Unassembled WGS sequence"/>
</dbReference>
<comment type="similarity">
    <text evidence="1">Belongs to the universal ribosomal protein uL23 family.</text>
</comment>
<dbReference type="InterPro" id="IPR012678">
    <property type="entry name" value="Ribosomal_uL23/eL15/eS24_sf"/>
</dbReference>
<dbReference type="PANTHER" id="PTHR12059">
    <property type="entry name" value="RIBOSOMAL PROTEIN L23-RELATED"/>
    <property type="match status" value="1"/>
</dbReference>
<dbReference type="Gene3D" id="3.30.70.330">
    <property type="match status" value="1"/>
</dbReference>
<dbReference type="GO" id="GO:0003735">
    <property type="term" value="F:structural constituent of ribosome"/>
    <property type="evidence" value="ECO:0007669"/>
    <property type="project" value="InterPro"/>
</dbReference>
<dbReference type="AlphaFoldDB" id="A0A2P5E8N5"/>
<gene>
    <name evidence="5" type="ORF">TorRG33x02_223180</name>
</gene>
<organism evidence="5 6">
    <name type="scientific">Trema orientale</name>
    <name type="common">Charcoal tree</name>
    <name type="synonym">Celtis orientalis</name>
    <dbReference type="NCBI Taxonomy" id="63057"/>
    <lineage>
        <taxon>Eukaryota</taxon>
        <taxon>Viridiplantae</taxon>
        <taxon>Streptophyta</taxon>
        <taxon>Embryophyta</taxon>
        <taxon>Tracheophyta</taxon>
        <taxon>Spermatophyta</taxon>
        <taxon>Magnoliopsida</taxon>
        <taxon>eudicotyledons</taxon>
        <taxon>Gunneridae</taxon>
        <taxon>Pentapetalae</taxon>
        <taxon>rosids</taxon>
        <taxon>fabids</taxon>
        <taxon>Rosales</taxon>
        <taxon>Cannabaceae</taxon>
        <taxon>Trema</taxon>
    </lineage>
</organism>
<dbReference type="Pfam" id="PF00276">
    <property type="entry name" value="Ribosomal_L23"/>
    <property type="match status" value="1"/>
</dbReference>
<dbReference type="PANTHER" id="PTHR12059:SF5">
    <property type="entry name" value="LARGE RIBOSOMAL SUBUNIT PROTEIN UL23M"/>
    <property type="match status" value="1"/>
</dbReference>
<dbReference type="InParanoid" id="A0A2P5E8N5"/>
<protein>
    <recommendedName>
        <fullName evidence="4">Large ribosomal subunit protein uL23m</fullName>
    </recommendedName>
</protein>
<accession>A0A2P5E8N5</accession>
<evidence type="ECO:0000256" key="2">
    <source>
        <dbReference type="ARBA" id="ARBA00022980"/>
    </source>
</evidence>
<dbReference type="GO" id="GO:0003729">
    <property type="term" value="F:mRNA binding"/>
    <property type="evidence" value="ECO:0007669"/>
    <property type="project" value="UniProtKB-ARBA"/>
</dbReference>
<dbReference type="SUPFAM" id="SSF54189">
    <property type="entry name" value="Ribosomal proteins S24e, L23 and L15e"/>
    <property type="match status" value="1"/>
</dbReference>
<dbReference type="STRING" id="63057.A0A2P5E8N5"/>
<sequence length="108" mass="12187">MVRAIHFPNLPFELLMPPSSNNVKDIALKTVPSASKTEIKRVLQSVYGFEVEKVRTLNMQGKRKYRGNVLVAKPNYKKAYVTLKNPLSISPALYHPINSIEDETGSMK</sequence>
<reference evidence="6" key="1">
    <citation type="submission" date="2016-06" db="EMBL/GenBank/DDBJ databases">
        <title>Parallel loss of symbiosis genes in relatives of nitrogen-fixing non-legume Parasponia.</title>
        <authorList>
            <person name="Van Velzen R."/>
            <person name="Holmer R."/>
            <person name="Bu F."/>
            <person name="Rutten L."/>
            <person name="Van Zeijl A."/>
            <person name="Liu W."/>
            <person name="Santuari L."/>
            <person name="Cao Q."/>
            <person name="Sharma T."/>
            <person name="Shen D."/>
            <person name="Roswanjaya Y."/>
            <person name="Wardhani T."/>
            <person name="Kalhor M.S."/>
            <person name="Jansen J."/>
            <person name="Van den Hoogen J."/>
            <person name="Gungor B."/>
            <person name="Hartog M."/>
            <person name="Hontelez J."/>
            <person name="Verver J."/>
            <person name="Yang W.-C."/>
            <person name="Schijlen E."/>
            <person name="Repin R."/>
            <person name="Schilthuizen M."/>
            <person name="Schranz E."/>
            <person name="Heidstra R."/>
            <person name="Miyata K."/>
            <person name="Fedorova E."/>
            <person name="Kohlen W."/>
            <person name="Bisseling T."/>
            <person name="Smit S."/>
            <person name="Geurts R."/>
        </authorList>
    </citation>
    <scope>NUCLEOTIDE SEQUENCE [LARGE SCALE GENOMIC DNA]</scope>
    <source>
        <strain evidence="6">cv. RG33-2</strain>
    </source>
</reference>
<keyword evidence="2 5" id="KW-0689">Ribosomal protein</keyword>